<feature type="region of interest" description="Disordered" evidence="1">
    <location>
        <begin position="701"/>
        <end position="729"/>
    </location>
</feature>
<dbReference type="AlphaFoldDB" id="A0ABD6AB87"/>
<reference evidence="2 3" key="1">
    <citation type="journal article" date="2019" name="Int. J. Syst. Evol. Microbiol.">
        <title>The Global Catalogue of Microorganisms (GCM) 10K type strain sequencing project: providing services to taxonomists for standard genome sequencing and annotation.</title>
        <authorList>
            <consortium name="The Broad Institute Genomics Platform"/>
            <consortium name="The Broad Institute Genome Sequencing Center for Infectious Disease"/>
            <person name="Wu L."/>
            <person name="Ma J."/>
        </authorList>
    </citation>
    <scope>NUCLEOTIDE SEQUENCE [LARGE SCALE GENOMIC DNA]</scope>
    <source>
        <strain evidence="2 3">PSR21</strain>
    </source>
</reference>
<keyword evidence="3" id="KW-1185">Reference proteome</keyword>
<gene>
    <name evidence="2" type="ORF">ACFQPE_12875</name>
</gene>
<comment type="caution">
    <text evidence="2">The sequence shown here is derived from an EMBL/GenBank/DDBJ whole genome shotgun (WGS) entry which is preliminary data.</text>
</comment>
<name>A0ABD6AB87_9EURY</name>
<evidence type="ECO:0000313" key="2">
    <source>
        <dbReference type="EMBL" id="MFC7317672.1"/>
    </source>
</evidence>
<feature type="region of interest" description="Disordered" evidence="1">
    <location>
        <begin position="55"/>
        <end position="95"/>
    </location>
</feature>
<evidence type="ECO:0000313" key="3">
    <source>
        <dbReference type="Proteomes" id="UP001596547"/>
    </source>
</evidence>
<organism evidence="2 3">
    <name type="scientific">Halomarina halobia</name>
    <dbReference type="NCBI Taxonomy" id="3033386"/>
    <lineage>
        <taxon>Archaea</taxon>
        <taxon>Methanobacteriati</taxon>
        <taxon>Methanobacteriota</taxon>
        <taxon>Stenosarchaea group</taxon>
        <taxon>Halobacteria</taxon>
        <taxon>Halobacteriales</taxon>
        <taxon>Natronomonadaceae</taxon>
        <taxon>Halomarina</taxon>
    </lineage>
</organism>
<dbReference type="Proteomes" id="UP001596547">
    <property type="component" value="Unassembled WGS sequence"/>
</dbReference>
<dbReference type="Pfam" id="PF20773">
    <property type="entry name" value="InhA-like_MAM"/>
    <property type="match status" value="1"/>
</dbReference>
<evidence type="ECO:0000256" key="1">
    <source>
        <dbReference type="SAM" id="MobiDB-lite"/>
    </source>
</evidence>
<dbReference type="Gene3D" id="2.60.120.260">
    <property type="entry name" value="Galactose-binding domain-like"/>
    <property type="match status" value="1"/>
</dbReference>
<sequence>MRICTIVLTALVVASTATVWIGGAAGGVAPSPENASASVAGTNPAERPVEYRPAAVTPNDTRHPVDANTLPEDAAGASGVGTSAAGSGGEAGSTDAREGQRKYFLALDYASGGYYFKEFTLRKVGDGVEIWVAEDLAWSSDDPRETPQVTDEQLDYLAAEFDGNIHPTETELFGEPAARNGTEALDGALGLPENYWRTDGQGRSVVLVDNVRDENYYDADYPNYVAGFYSPTIQRYTDRNVVTVDAYDWQHRVGPNDAPWKEPGDERNLAYLVEGTFAHEYQHLIHGDLDPDETTWVNEGLSDFAEYAVGYGHPEGHVSAFEASPDNSLVEWEDEGAVNVLADYGHAYLFQLYLYEQYGEEVIAEIARDDANGIASVEGALDARGHEGDFYSLYQDFTTATVTDGLGNANKPRYEFRTIDLDVNTTDPDREAAAWGASHTTVDAAGEGPVAGVTVDGVDFTGTAWTTAADPTGSGDDVLYSGRGNLLDNRAIFAVDLADAENPALTFETYYDIERAWDYGFVQVSTDGGETWTSLENGNTSTELADGAHPDVAANAPGFTGSTNGAWVTEEFDLSAYAGREVLVAFRYRTDWAVANEGWYVRDVAVSGTDVSYDGSSAAPFRSLREVREDYVEYQFTTVGVTNNGNYRVQQLDMRTFDAGDAEELKKFLRNGNFEEVVVSATWAAPEGDTGTVPYDVDLEFRQTGKRGGNGGGNDGNGPGNVPGRAKGR</sequence>
<protein>
    <submittedName>
        <fullName evidence="2">Immune inhibitor A domain-containing protein</fullName>
    </submittedName>
</protein>
<feature type="compositionally biased region" description="Gly residues" evidence="1">
    <location>
        <begin position="706"/>
        <end position="721"/>
    </location>
</feature>
<feature type="compositionally biased region" description="Low complexity" evidence="1">
    <location>
        <begin position="73"/>
        <end position="85"/>
    </location>
</feature>
<accession>A0ABD6AB87</accession>
<dbReference type="GeneID" id="79315647"/>
<dbReference type="RefSeq" id="WP_276303084.1">
    <property type="nucleotide sequence ID" value="NZ_CP119992.1"/>
</dbReference>
<dbReference type="EMBL" id="JBHTBF010000002">
    <property type="protein sequence ID" value="MFC7317672.1"/>
    <property type="molecule type" value="Genomic_DNA"/>
</dbReference>
<proteinExistence type="predicted"/>